<dbReference type="PRINTS" id="PR00081">
    <property type="entry name" value="GDHRDH"/>
</dbReference>
<feature type="region of interest" description="Disordered" evidence="3">
    <location>
        <begin position="218"/>
        <end position="240"/>
    </location>
</feature>
<gene>
    <name evidence="4" type="ORF">E0L32_009988</name>
</gene>
<dbReference type="FunFam" id="3.40.50.720:FF:000084">
    <property type="entry name" value="Short-chain dehydrogenase reductase"/>
    <property type="match status" value="1"/>
</dbReference>
<evidence type="ECO:0000256" key="2">
    <source>
        <dbReference type="ARBA" id="ARBA00022857"/>
    </source>
</evidence>
<dbReference type="PANTHER" id="PTHR42760">
    <property type="entry name" value="SHORT-CHAIN DEHYDROGENASES/REDUCTASES FAMILY MEMBER"/>
    <property type="match status" value="1"/>
</dbReference>
<comment type="caution">
    <text evidence="4">The sequence shown here is derived from an EMBL/GenBank/DDBJ whole genome shotgun (WGS) entry which is preliminary data.</text>
</comment>
<name>A0A507AUB7_9PEZI</name>
<dbReference type="Gene3D" id="3.40.50.720">
    <property type="entry name" value="NAD(P)-binding Rossmann-like Domain"/>
    <property type="match status" value="1"/>
</dbReference>
<sequence>MSYPSLARKVFIVTGGASGIGLATVRKLIANQAVVHIVDRVATPPEEVKGLTNEHVHFHGGIDISSRQQVTELYDQITSLSKQVDGLVNSAGICPTGNGYFEPDDVFQKILTVNVVGAWNMTTALLKMIHEETPNHGPPTAGPPPEGRASIVNIGSSASLTPFPMLTGYIASKHALLGLTRSWALDWIHVGVRTNLVAPGGTDTPMARAQWIDSARQGAGTKLGGSDIPNRQKPMGRSATAEEQADSVIFLLSDNSSYINGQVIPVNGGYPNH</sequence>
<dbReference type="Pfam" id="PF13561">
    <property type="entry name" value="adh_short_C2"/>
    <property type="match status" value="1"/>
</dbReference>
<dbReference type="CDD" id="cd05233">
    <property type="entry name" value="SDR_c"/>
    <property type="match status" value="1"/>
</dbReference>
<dbReference type="Proteomes" id="UP000319257">
    <property type="component" value="Unassembled WGS sequence"/>
</dbReference>
<keyword evidence="5" id="KW-1185">Reference proteome</keyword>
<proteinExistence type="inferred from homology"/>
<evidence type="ECO:0000256" key="1">
    <source>
        <dbReference type="ARBA" id="ARBA00006484"/>
    </source>
</evidence>
<dbReference type="GeneID" id="41977435"/>
<evidence type="ECO:0000256" key="3">
    <source>
        <dbReference type="SAM" id="MobiDB-lite"/>
    </source>
</evidence>
<dbReference type="EMBL" id="SKBQ01000077">
    <property type="protein sequence ID" value="TPX08501.1"/>
    <property type="molecule type" value="Genomic_DNA"/>
</dbReference>
<evidence type="ECO:0000313" key="4">
    <source>
        <dbReference type="EMBL" id="TPX08501.1"/>
    </source>
</evidence>
<dbReference type="InterPro" id="IPR002347">
    <property type="entry name" value="SDR_fam"/>
</dbReference>
<dbReference type="InParanoid" id="A0A507AUB7"/>
<protein>
    <recommendedName>
        <fullName evidence="6">NAD(P)-binding protein</fullName>
    </recommendedName>
</protein>
<reference evidence="4 5" key="1">
    <citation type="submission" date="2019-06" db="EMBL/GenBank/DDBJ databases">
        <title>Draft genome sequence of the filamentous fungus Phialemoniopsis curvata isolated from diesel fuel.</title>
        <authorList>
            <person name="Varaljay V.A."/>
            <person name="Lyon W.J."/>
            <person name="Crouch A.L."/>
            <person name="Drake C.E."/>
            <person name="Hollomon J.M."/>
            <person name="Nadeau L.J."/>
            <person name="Nunn H.S."/>
            <person name="Stevenson B.S."/>
            <person name="Bojanowski C.L."/>
            <person name="Crookes-Goodson W.J."/>
        </authorList>
    </citation>
    <scope>NUCLEOTIDE SEQUENCE [LARGE SCALE GENOMIC DNA]</scope>
    <source>
        <strain evidence="4 5">D216</strain>
    </source>
</reference>
<dbReference type="GO" id="GO:0016616">
    <property type="term" value="F:oxidoreductase activity, acting on the CH-OH group of donors, NAD or NADP as acceptor"/>
    <property type="evidence" value="ECO:0007669"/>
    <property type="project" value="TreeGrafter"/>
</dbReference>
<accession>A0A507AUB7</accession>
<comment type="similarity">
    <text evidence="1">Belongs to the short-chain dehydrogenases/reductases (SDR) family.</text>
</comment>
<dbReference type="AlphaFoldDB" id="A0A507AUB7"/>
<dbReference type="InterPro" id="IPR036291">
    <property type="entry name" value="NAD(P)-bd_dom_sf"/>
</dbReference>
<dbReference type="OrthoDB" id="1669814at2759"/>
<evidence type="ECO:0008006" key="6">
    <source>
        <dbReference type="Google" id="ProtNLM"/>
    </source>
</evidence>
<dbReference type="STRING" id="1093900.A0A507AUB7"/>
<keyword evidence="2" id="KW-0521">NADP</keyword>
<evidence type="ECO:0000313" key="5">
    <source>
        <dbReference type="Proteomes" id="UP000319257"/>
    </source>
</evidence>
<dbReference type="PRINTS" id="PR00080">
    <property type="entry name" value="SDRFAMILY"/>
</dbReference>
<dbReference type="RefSeq" id="XP_030990212.1">
    <property type="nucleotide sequence ID" value="XM_031132557.1"/>
</dbReference>
<dbReference type="SUPFAM" id="SSF51735">
    <property type="entry name" value="NAD(P)-binding Rossmann-fold domains"/>
    <property type="match status" value="1"/>
</dbReference>
<organism evidence="4 5">
    <name type="scientific">Thyridium curvatum</name>
    <dbReference type="NCBI Taxonomy" id="1093900"/>
    <lineage>
        <taxon>Eukaryota</taxon>
        <taxon>Fungi</taxon>
        <taxon>Dikarya</taxon>
        <taxon>Ascomycota</taxon>
        <taxon>Pezizomycotina</taxon>
        <taxon>Sordariomycetes</taxon>
        <taxon>Sordariomycetidae</taxon>
        <taxon>Thyridiales</taxon>
        <taxon>Thyridiaceae</taxon>
        <taxon>Thyridium</taxon>
    </lineage>
</organism>